<evidence type="ECO:0000313" key="3">
    <source>
        <dbReference type="Proteomes" id="UP000727857"/>
    </source>
</evidence>
<sequence length="273" mass="29641">MDYSPYYFRREKGEKRSDDEAAYRRTGYSAGRGRKAKKGVRIEIVLVVAIFLCLVTALILANVWSGEKIIAAITSAFKDKDVYEYYVVAVGEYADEREAVVQATVIRAGGGAGYIYENNNVYSVALATYLSKDEAKAVCEKNEGAFVYEVKADLNALYDASSDDAVISRVVGDVASALRELSERSADYAANEASAADTLNAVTAVRNSLYATKEYLYSVKADAELVDDLLTLVEPVFQGAEAVVMDNHSDELAAAMRYIVTAGAFGLRALCVA</sequence>
<dbReference type="EMBL" id="JADINF010000135">
    <property type="protein sequence ID" value="MBO8424422.1"/>
    <property type="molecule type" value="Genomic_DNA"/>
</dbReference>
<reference evidence="2" key="1">
    <citation type="submission" date="2020-10" db="EMBL/GenBank/DDBJ databases">
        <authorList>
            <person name="Gilroy R."/>
        </authorList>
    </citation>
    <scope>NUCLEOTIDE SEQUENCE</scope>
    <source>
        <strain evidence="2">517</strain>
    </source>
</reference>
<evidence type="ECO:0008006" key="4">
    <source>
        <dbReference type="Google" id="ProtNLM"/>
    </source>
</evidence>
<dbReference type="Proteomes" id="UP000727857">
    <property type="component" value="Unassembled WGS sequence"/>
</dbReference>
<evidence type="ECO:0000313" key="2">
    <source>
        <dbReference type="EMBL" id="MBO8424422.1"/>
    </source>
</evidence>
<organism evidence="2 3">
    <name type="scientific">Candidatus Stercoripulliclostridium pullicola</name>
    <dbReference type="NCBI Taxonomy" id="2840953"/>
    <lineage>
        <taxon>Bacteria</taxon>
        <taxon>Bacillati</taxon>
        <taxon>Bacillota</taxon>
        <taxon>Clostridia</taxon>
        <taxon>Eubacteriales</taxon>
        <taxon>Candidatus Stercoripulliclostridium</taxon>
    </lineage>
</organism>
<comment type="caution">
    <text evidence="2">The sequence shown here is derived from an EMBL/GenBank/DDBJ whole genome shotgun (WGS) entry which is preliminary data.</text>
</comment>
<accession>A0A940IDQ7</accession>
<dbReference type="AlphaFoldDB" id="A0A940IDQ7"/>
<keyword evidence="1" id="KW-0472">Membrane</keyword>
<gene>
    <name evidence="2" type="ORF">IAB16_05340</name>
</gene>
<feature type="transmembrane region" description="Helical" evidence="1">
    <location>
        <begin position="44"/>
        <end position="64"/>
    </location>
</feature>
<evidence type="ECO:0000256" key="1">
    <source>
        <dbReference type="SAM" id="Phobius"/>
    </source>
</evidence>
<keyword evidence="1" id="KW-0812">Transmembrane</keyword>
<reference evidence="2" key="2">
    <citation type="journal article" date="2021" name="PeerJ">
        <title>Extensive microbial diversity within the chicken gut microbiome revealed by metagenomics and culture.</title>
        <authorList>
            <person name="Gilroy R."/>
            <person name="Ravi A."/>
            <person name="Getino M."/>
            <person name="Pursley I."/>
            <person name="Horton D.L."/>
            <person name="Alikhan N.F."/>
            <person name="Baker D."/>
            <person name="Gharbi K."/>
            <person name="Hall N."/>
            <person name="Watson M."/>
            <person name="Adriaenssens E.M."/>
            <person name="Foster-Nyarko E."/>
            <person name="Jarju S."/>
            <person name="Secka A."/>
            <person name="Antonio M."/>
            <person name="Oren A."/>
            <person name="Chaudhuri R.R."/>
            <person name="La Ragione R."/>
            <person name="Hildebrand F."/>
            <person name="Pallen M.J."/>
        </authorList>
    </citation>
    <scope>NUCLEOTIDE SEQUENCE</scope>
    <source>
        <strain evidence="2">517</strain>
    </source>
</reference>
<keyword evidence="1" id="KW-1133">Transmembrane helix</keyword>
<proteinExistence type="predicted"/>
<protein>
    <recommendedName>
        <fullName evidence="4">SPOR domain-containing protein</fullName>
    </recommendedName>
</protein>
<name>A0A940IDQ7_9FIRM</name>